<dbReference type="Gene3D" id="1.10.10.10">
    <property type="entry name" value="Winged helix-like DNA-binding domain superfamily/Winged helix DNA-binding domain"/>
    <property type="match status" value="1"/>
</dbReference>
<protein>
    <submittedName>
        <fullName evidence="5">GntR family transcriptional regulator</fullName>
    </submittedName>
</protein>
<dbReference type="FunFam" id="1.10.10.10:FF:000079">
    <property type="entry name" value="GntR family transcriptional regulator"/>
    <property type="match status" value="1"/>
</dbReference>
<dbReference type="InterPro" id="IPR050679">
    <property type="entry name" value="Bact_HTH_transcr_reg"/>
</dbReference>
<dbReference type="PANTHER" id="PTHR44846">
    <property type="entry name" value="MANNOSYL-D-GLYCERATE TRANSPORT/METABOLISM SYSTEM REPRESSOR MNGR-RELATED"/>
    <property type="match status" value="1"/>
</dbReference>
<organism evidence="5 6">
    <name type="scientific">Hafnia paralvei</name>
    <dbReference type="NCBI Taxonomy" id="546367"/>
    <lineage>
        <taxon>Bacteria</taxon>
        <taxon>Pseudomonadati</taxon>
        <taxon>Pseudomonadota</taxon>
        <taxon>Gammaproteobacteria</taxon>
        <taxon>Enterobacterales</taxon>
        <taxon>Hafniaceae</taxon>
        <taxon>Hafnia</taxon>
    </lineage>
</organism>
<dbReference type="InterPro" id="IPR036390">
    <property type="entry name" value="WH_DNA-bd_sf"/>
</dbReference>
<sequence>MAHILPIYMQIQEALRRGIAQSVYKPGERLPSENELAKQFDTTRATVVHAMQGLIADGLINRVRGRGTFVKSPPIVTTVNTHTLGFFEQDLIDSDKTLQYQVLDFSVVPCTEFLQKKLQLSDKESVHKLLRLRFINQQPIALEIRYMPSILALQIERKSLEEQALQLIFEKNLRINIQMISNQVRVALPNQESAKWLNIKRSRPILIRQHSYLTAEKKPVLWGETLYREEYEIHYDSHR</sequence>
<dbReference type="Pfam" id="PF00392">
    <property type="entry name" value="GntR"/>
    <property type="match status" value="1"/>
</dbReference>
<evidence type="ECO:0000256" key="1">
    <source>
        <dbReference type="ARBA" id="ARBA00023015"/>
    </source>
</evidence>
<dbReference type="SUPFAM" id="SSF64288">
    <property type="entry name" value="Chorismate lyase-like"/>
    <property type="match status" value="1"/>
</dbReference>
<dbReference type="InterPro" id="IPR000524">
    <property type="entry name" value="Tscrpt_reg_HTH_GntR"/>
</dbReference>
<dbReference type="Pfam" id="PF07702">
    <property type="entry name" value="UTRA"/>
    <property type="match status" value="1"/>
</dbReference>
<keyword evidence="1" id="KW-0805">Transcription regulation</keyword>
<feature type="domain" description="HTH gntR-type" evidence="4">
    <location>
        <begin position="5"/>
        <end position="73"/>
    </location>
</feature>
<dbReference type="SMART" id="SM00345">
    <property type="entry name" value="HTH_GNTR"/>
    <property type="match status" value="1"/>
</dbReference>
<name>A0A4Q9EDV1_9GAMM</name>
<keyword evidence="2" id="KW-0238">DNA-binding</keyword>
<dbReference type="GO" id="GO:0003700">
    <property type="term" value="F:DNA-binding transcription factor activity"/>
    <property type="evidence" value="ECO:0007669"/>
    <property type="project" value="InterPro"/>
</dbReference>
<dbReference type="CDD" id="cd07377">
    <property type="entry name" value="WHTH_GntR"/>
    <property type="match status" value="1"/>
</dbReference>
<gene>
    <name evidence="5" type="ORF">EYY89_18945</name>
</gene>
<dbReference type="InterPro" id="IPR011663">
    <property type="entry name" value="UTRA"/>
</dbReference>
<dbReference type="GO" id="GO:0045892">
    <property type="term" value="P:negative regulation of DNA-templated transcription"/>
    <property type="evidence" value="ECO:0007669"/>
    <property type="project" value="TreeGrafter"/>
</dbReference>
<keyword evidence="3" id="KW-0804">Transcription</keyword>
<dbReference type="Proteomes" id="UP000293380">
    <property type="component" value="Unassembled WGS sequence"/>
</dbReference>
<reference evidence="5 6" key="1">
    <citation type="submission" date="2019-02" db="EMBL/GenBank/DDBJ databases">
        <title>Comparative genomic analysis of the Hafnia genus genomes.</title>
        <authorList>
            <person name="Zhiqiu Y."/>
            <person name="Chao Y."/>
            <person name="Yuhui D."/>
            <person name="Di H."/>
            <person name="Bin L."/>
        </authorList>
    </citation>
    <scope>NUCLEOTIDE SEQUENCE [LARGE SCALE GENOMIC DNA]</scope>
    <source>
        <strain evidence="5 6">PCM_1194</strain>
    </source>
</reference>
<evidence type="ECO:0000256" key="3">
    <source>
        <dbReference type="ARBA" id="ARBA00023163"/>
    </source>
</evidence>
<dbReference type="EMBL" id="SITD01000065">
    <property type="protein sequence ID" value="TBM22112.1"/>
    <property type="molecule type" value="Genomic_DNA"/>
</dbReference>
<dbReference type="InterPro" id="IPR028978">
    <property type="entry name" value="Chorismate_lyase_/UTRA_dom_sf"/>
</dbReference>
<dbReference type="AlphaFoldDB" id="A0A4Q9EDV1"/>
<dbReference type="GO" id="GO:0003677">
    <property type="term" value="F:DNA binding"/>
    <property type="evidence" value="ECO:0007669"/>
    <property type="project" value="UniProtKB-KW"/>
</dbReference>
<dbReference type="SUPFAM" id="SSF46785">
    <property type="entry name" value="Winged helix' DNA-binding domain"/>
    <property type="match status" value="1"/>
</dbReference>
<dbReference type="InterPro" id="IPR036388">
    <property type="entry name" value="WH-like_DNA-bd_sf"/>
</dbReference>
<dbReference type="PANTHER" id="PTHR44846:SF1">
    <property type="entry name" value="MANNOSYL-D-GLYCERATE TRANSPORT_METABOLISM SYSTEM REPRESSOR MNGR-RELATED"/>
    <property type="match status" value="1"/>
</dbReference>
<accession>A0A4Q9EDV1</accession>
<comment type="caution">
    <text evidence="5">The sequence shown here is derived from an EMBL/GenBank/DDBJ whole genome shotgun (WGS) entry which is preliminary data.</text>
</comment>
<evidence type="ECO:0000313" key="5">
    <source>
        <dbReference type="EMBL" id="TBM22112.1"/>
    </source>
</evidence>
<evidence type="ECO:0000256" key="2">
    <source>
        <dbReference type="ARBA" id="ARBA00023125"/>
    </source>
</evidence>
<dbReference type="PRINTS" id="PR00035">
    <property type="entry name" value="HTHGNTR"/>
</dbReference>
<dbReference type="PROSITE" id="PS50949">
    <property type="entry name" value="HTH_GNTR"/>
    <property type="match status" value="1"/>
</dbReference>
<evidence type="ECO:0000313" key="6">
    <source>
        <dbReference type="Proteomes" id="UP000293380"/>
    </source>
</evidence>
<dbReference type="Gene3D" id="3.40.1410.10">
    <property type="entry name" value="Chorismate lyase-like"/>
    <property type="match status" value="1"/>
</dbReference>
<evidence type="ECO:0000259" key="4">
    <source>
        <dbReference type="PROSITE" id="PS50949"/>
    </source>
</evidence>
<dbReference type="RefSeq" id="WP_118937998.1">
    <property type="nucleotide sequence ID" value="NZ_CP186712.1"/>
</dbReference>
<dbReference type="SMART" id="SM00866">
    <property type="entry name" value="UTRA"/>
    <property type="match status" value="1"/>
</dbReference>
<proteinExistence type="predicted"/>